<dbReference type="RefSeq" id="WP_170140952.1">
    <property type="nucleotide sequence ID" value="NZ_PVZC01000003.1"/>
</dbReference>
<evidence type="ECO:0000259" key="7">
    <source>
        <dbReference type="Pfam" id="PF08044"/>
    </source>
</evidence>
<dbReference type="PANTHER" id="PTHR40763">
    <property type="entry name" value="MEMBRANE PROTEIN-RELATED"/>
    <property type="match status" value="1"/>
</dbReference>
<dbReference type="InterPro" id="IPR012551">
    <property type="entry name" value="DUF1707_SHOCT-like"/>
</dbReference>
<feature type="region of interest" description="Disordered" evidence="5">
    <location>
        <begin position="62"/>
        <end position="86"/>
    </location>
</feature>
<accession>A0A2T0Q6Z6</accession>
<sequence>MTRSSEGPSIDPLDLRITNDQREAVVDRLKDAYSVGQLDESELEERLSAAMAARTGRELRPLLDDLPAAPPPSAAAPRPAPAADSSLADAPMEDRLWAAGAHVSGYFTWFLGPLVALLVKGNTSPALRAHLVEALNFQLTWTIASLLMPIVGILTLGLGVLAWVLLLLIWMVLPLVGGVAAVAGGRMRYWPSWKFVR</sequence>
<feature type="domain" description="DUF1707" evidence="7">
    <location>
        <begin position="15"/>
        <end position="67"/>
    </location>
</feature>
<evidence type="ECO:0000313" key="8">
    <source>
        <dbReference type="EMBL" id="PRX99597.1"/>
    </source>
</evidence>
<dbReference type="Proteomes" id="UP000237846">
    <property type="component" value="Unassembled WGS sequence"/>
</dbReference>
<evidence type="ECO:0000256" key="1">
    <source>
        <dbReference type="ARBA" id="ARBA00004141"/>
    </source>
</evidence>
<dbReference type="EMBL" id="PVZC01000003">
    <property type="protein sequence ID" value="PRX99597.1"/>
    <property type="molecule type" value="Genomic_DNA"/>
</dbReference>
<name>A0A2T0Q6Z6_9ACTN</name>
<dbReference type="InterPro" id="IPR019109">
    <property type="entry name" value="MamF_MmsF"/>
</dbReference>
<keyword evidence="4 6" id="KW-0472">Membrane</keyword>
<evidence type="ECO:0000256" key="3">
    <source>
        <dbReference type="ARBA" id="ARBA00022989"/>
    </source>
</evidence>
<organism evidence="8 9">
    <name type="scientific">Allonocardiopsis opalescens</name>
    <dbReference type="NCBI Taxonomy" id="1144618"/>
    <lineage>
        <taxon>Bacteria</taxon>
        <taxon>Bacillati</taxon>
        <taxon>Actinomycetota</taxon>
        <taxon>Actinomycetes</taxon>
        <taxon>Streptosporangiales</taxon>
        <taxon>Allonocardiopsis</taxon>
    </lineage>
</organism>
<feature type="transmembrane region" description="Helical" evidence="6">
    <location>
        <begin position="160"/>
        <end position="184"/>
    </location>
</feature>
<gene>
    <name evidence="8" type="ORF">CLV72_103200</name>
</gene>
<feature type="compositionally biased region" description="Pro residues" evidence="5">
    <location>
        <begin position="68"/>
        <end position="80"/>
    </location>
</feature>
<evidence type="ECO:0000256" key="2">
    <source>
        <dbReference type="ARBA" id="ARBA00022692"/>
    </source>
</evidence>
<keyword evidence="9" id="KW-1185">Reference proteome</keyword>
<comment type="subcellular location">
    <subcellularLocation>
        <location evidence="1">Membrane</location>
        <topology evidence="1">Multi-pass membrane protein</topology>
    </subcellularLocation>
</comment>
<comment type="caution">
    <text evidence="8">The sequence shown here is derived from an EMBL/GenBank/DDBJ whole genome shotgun (WGS) entry which is preliminary data.</text>
</comment>
<keyword evidence="2 6" id="KW-0812">Transmembrane</keyword>
<evidence type="ECO:0000256" key="5">
    <source>
        <dbReference type="SAM" id="MobiDB-lite"/>
    </source>
</evidence>
<feature type="transmembrane region" description="Helical" evidence="6">
    <location>
        <begin position="96"/>
        <end position="119"/>
    </location>
</feature>
<evidence type="ECO:0000256" key="4">
    <source>
        <dbReference type="ARBA" id="ARBA00023136"/>
    </source>
</evidence>
<protein>
    <submittedName>
        <fullName evidence="8">Putative Tic20 family protein</fullName>
    </submittedName>
</protein>
<dbReference type="Pfam" id="PF09685">
    <property type="entry name" value="MamF_MmsF"/>
    <property type="match status" value="1"/>
</dbReference>
<dbReference type="AlphaFoldDB" id="A0A2T0Q6Z6"/>
<dbReference type="PANTHER" id="PTHR40763:SF5">
    <property type="entry name" value="MEMBRANE PROTEIN"/>
    <property type="match status" value="1"/>
</dbReference>
<evidence type="ECO:0000313" key="9">
    <source>
        <dbReference type="Proteomes" id="UP000237846"/>
    </source>
</evidence>
<reference evidence="8 9" key="1">
    <citation type="submission" date="2018-03" db="EMBL/GenBank/DDBJ databases">
        <title>Genomic Encyclopedia of Archaeal and Bacterial Type Strains, Phase II (KMG-II): from individual species to whole genera.</title>
        <authorList>
            <person name="Goeker M."/>
        </authorList>
    </citation>
    <scope>NUCLEOTIDE SEQUENCE [LARGE SCALE GENOMIC DNA]</scope>
    <source>
        <strain evidence="8 9">DSM 45601</strain>
    </source>
</reference>
<dbReference type="Pfam" id="PF08044">
    <property type="entry name" value="DUF1707"/>
    <property type="match status" value="1"/>
</dbReference>
<keyword evidence="3 6" id="KW-1133">Transmembrane helix</keyword>
<feature type="transmembrane region" description="Helical" evidence="6">
    <location>
        <begin position="131"/>
        <end position="154"/>
    </location>
</feature>
<evidence type="ECO:0000256" key="6">
    <source>
        <dbReference type="SAM" id="Phobius"/>
    </source>
</evidence>
<proteinExistence type="predicted"/>